<dbReference type="EMBL" id="GEEE01012252">
    <property type="protein sequence ID" value="JAP50973.1"/>
    <property type="molecule type" value="Transcribed_RNA"/>
</dbReference>
<dbReference type="AlphaFoldDB" id="A0A0X3PGM3"/>
<proteinExistence type="predicted"/>
<protein>
    <submittedName>
        <fullName evidence="2">Uncharacterized protein</fullName>
    </submittedName>
</protein>
<gene>
    <name evidence="2" type="ORF">TR105135</name>
</gene>
<evidence type="ECO:0000256" key="1">
    <source>
        <dbReference type="SAM" id="MobiDB-lite"/>
    </source>
</evidence>
<name>A0A0X3PGM3_SCHSO</name>
<sequence length="188" mass="21059">MVGLPVQSAEVTRRNSCEKRQKGPKSEHKKRNRSVRSTHAVKQRGERGGIRITPRSHNIKREEGRNQRRIKLRGINTPQTHTHTRADICIVIVGNREKKTRYAKTQCKNPCHFISMATEGEGRGACLAYSANRKLRRPEAVGRGLGEAVKTHTHTHTEGRGASGKYFVLVMCIGNGDTGKRTSRKGKD</sequence>
<evidence type="ECO:0000313" key="2">
    <source>
        <dbReference type="EMBL" id="JAP50973.1"/>
    </source>
</evidence>
<feature type="region of interest" description="Disordered" evidence="1">
    <location>
        <begin position="1"/>
        <end position="63"/>
    </location>
</feature>
<feature type="compositionally biased region" description="Basic residues" evidence="1">
    <location>
        <begin position="27"/>
        <end position="42"/>
    </location>
</feature>
<feature type="compositionally biased region" description="Basic and acidic residues" evidence="1">
    <location>
        <begin position="11"/>
        <end position="26"/>
    </location>
</feature>
<accession>A0A0X3PGM3</accession>
<reference evidence="2" key="1">
    <citation type="submission" date="2016-01" db="EMBL/GenBank/DDBJ databases">
        <title>Reference transcriptome for the parasite Schistocephalus solidus: insights into the molecular evolution of parasitism.</title>
        <authorList>
            <person name="Hebert F.O."/>
            <person name="Grambauer S."/>
            <person name="Barber I."/>
            <person name="Landry C.R."/>
            <person name="Aubin-Horth N."/>
        </authorList>
    </citation>
    <scope>NUCLEOTIDE SEQUENCE</scope>
</reference>
<organism evidence="2">
    <name type="scientific">Schistocephalus solidus</name>
    <name type="common">Tapeworm</name>
    <dbReference type="NCBI Taxonomy" id="70667"/>
    <lineage>
        <taxon>Eukaryota</taxon>
        <taxon>Metazoa</taxon>
        <taxon>Spiralia</taxon>
        <taxon>Lophotrochozoa</taxon>
        <taxon>Platyhelminthes</taxon>
        <taxon>Cestoda</taxon>
        <taxon>Eucestoda</taxon>
        <taxon>Diphyllobothriidea</taxon>
        <taxon>Diphyllobothriidae</taxon>
        <taxon>Schistocephalus</taxon>
    </lineage>
</organism>